<feature type="transmembrane region" description="Helical" evidence="8">
    <location>
        <begin position="218"/>
        <end position="247"/>
    </location>
</feature>
<proteinExistence type="inferred from homology"/>
<feature type="transmembrane region" description="Helical" evidence="8">
    <location>
        <begin position="253"/>
        <end position="274"/>
    </location>
</feature>
<evidence type="ECO:0000256" key="6">
    <source>
        <dbReference type="ARBA" id="ARBA00022989"/>
    </source>
</evidence>
<evidence type="ECO:0000259" key="9">
    <source>
        <dbReference type="PROSITE" id="PS51012"/>
    </source>
</evidence>
<dbReference type="STRING" id="1765967.BW247_13610"/>
<accession>A0A1P8UJI6</accession>
<keyword evidence="5 8" id="KW-0812">Transmembrane</keyword>
<name>A0A1P8UJI6_9GAMM</name>
<reference evidence="10 11" key="1">
    <citation type="submission" date="2017-01" db="EMBL/GenBank/DDBJ databases">
        <title>Draft sequence of Acidihalobacter ferrooxidans strain DSM 14175 (strain V8).</title>
        <authorList>
            <person name="Khaleque H.N."/>
            <person name="Ramsay J.P."/>
            <person name="Murphy R.J.T."/>
            <person name="Kaksonen A.H."/>
            <person name="Boxall N.J."/>
            <person name="Watkin E.L.J."/>
        </authorList>
    </citation>
    <scope>NUCLEOTIDE SEQUENCE [LARGE SCALE GENOMIC DNA]</scope>
    <source>
        <strain evidence="10 11">V8</strain>
    </source>
</reference>
<organism evidence="10 11">
    <name type="scientific">Acidihalobacter ferrooxydans</name>
    <dbReference type="NCBI Taxonomy" id="1765967"/>
    <lineage>
        <taxon>Bacteria</taxon>
        <taxon>Pseudomonadati</taxon>
        <taxon>Pseudomonadota</taxon>
        <taxon>Gammaproteobacteria</taxon>
        <taxon>Chromatiales</taxon>
        <taxon>Ectothiorhodospiraceae</taxon>
        <taxon>Acidihalobacter</taxon>
    </lineage>
</organism>
<evidence type="ECO:0000313" key="11">
    <source>
        <dbReference type="Proteomes" id="UP000243807"/>
    </source>
</evidence>
<dbReference type="OrthoDB" id="9808686at2"/>
<dbReference type="GO" id="GO:0140359">
    <property type="term" value="F:ABC-type transporter activity"/>
    <property type="evidence" value="ECO:0007669"/>
    <property type="project" value="InterPro"/>
</dbReference>
<dbReference type="EMBL" id="CP019434">
    <property type="protein sequence ID" value="APZ43998.1"/>
    <property type="molecule type" value="Genomic_DNA"/>
</dbReference>
<dbReference type="KEGG" id="afy:BW247_13610"/>
<evidence type="ECO:0000256" key="7">
    <source>
        <dbReference type="ARBA" id="ARBA00023136"/>
    </source>
</evidence>
<comment type="similarity">
    <text evidence="2">Belongs to the ABC-2 integral membrane protein family.</text>
</comment>
<dbReference type="Pfam" id="PF12698">
    <property type="entry name" value="ABC2_membrane_3"/>
    <property type="match status" value="1"/>
</dbReference>
<keyword evidence="11" id="KW-1185">Reference proteome</keyword>
<feature type="transmembrane region" description="Helical" evidence="8">
    <location>
        <begin position="286"/>
        <end position="305"/>
    </location>
</feature>
<dbReference type="Proteomes" id="UP000243807">
    <property type="component" value="Chromosome"/>
</dbReference>
<evidence type="ECO:0000256" key="8">
    <source>
        <dbReference type="SAM" id="Phobius"/>
    </source>
</evidence>
<feature type="domain" description="ABC transmembrane type-2" evidence="9">
    <location>
        <begin position="128"/>
        <end position="366"/>
    </location>
</feature>
<gene>
    <name evidence="10" type="ORF">BW247_13610</name>
</gene>
<dbReference type="InterPro" id="IPR051449">
    <property type="entry name" value="ABC-2_transporter_component"/>
</dbReference>
<feature type="transmembrane region" description="Helical" evidence="8">
    <location>
        <begin position="173"/>
        <end position="197"/>
    </location>
</feature>
<dbReference type="InterPro" id="IPR047817">
    <property type="entry name" value="ABC2_TM_bact-type"/>
</dbReference>
<keyword evidence="6 8" id="KW-1133">Transmembrane helix</keyword>
<evidence type="ECO:0000256" key="3">
    <source>
        <dbReference type="ARBA" id="ARBA00022448"/>
    </source>
</evidence>
<dbReference type="PROSITE" id="PS51012">
    <property type="entry name" value="ABC_TM2"/>
    <property type="match status" value="1"/>
</dbReference>
<dbReference type="AlphaFoldDB" id="A0A1P8UJI6"/>
<dbReference type="PANTHER" id="PTHR30294:SF44">
    <property type="entry name" value="MULTIDRUG ABC TRANSPORTER PERMEASE YBHR-RELATED"/>
    <property type="match status" value="1"/>
</dbReference>
<keyword evidence="7 8" id="KW-0472">Membrane</keyword>
<comment type="subcellular location">
    <subcellularLocation>
        <location evidence="1">Cell membrane</location>
        <topology evidence="1">Multi-pass membrane protein</topology>
    </subcellularLocation>
</comment>
<dbReference type="GO" id="GO:0005886">
    <property type="term" value="C:plasma membrane"/>
    <property type="evidence" value="ECO:0007669"/>
    <property type="project" value="UniProtKB-SubCell"/>
</dbReference>
<evidence type="ECO:0000256" key="5">
    <source>
        <dbReference type="ARBA" id="ARBA00022692"/>
    </source>
</evidence>
<sequence>MMRWLAVLRLELARLMQMKKTRMVLLATPLIPLIVFGYGVNYDLTRIPYAVYNEDAGYLSRDLVARFAADPTFHRVARLQNDRQIRPLLDKRRAAFVLHIDANYTRNLLTHRPAPVEVLIDARNATEASTIESYVNHILLAYNAQWAVEHHHPPAPALLVIHNWYNANLDSRWFILPGIVGVLTFVLTLMVTVPSFARDREQGLFDSYRALPLRAFDLLVGKGLAGMAVGFLGAAFIALMAVVWFGVPLRGSIAALFVGLLVFLFAASGMGLWVSTLTRTQMQAAFGLFLLFVPALLLSGFIFPISKLSAPVQTLSLLDPVRYFLTITRGVYLQGAGFATTGPAMASLAVLGSVAWVGAWLTLAVQMRPLGSFKCAD</sequence>
<dbReference type="RefSeq" id="WP_076837621.1">
    <property type="nucleotide sequence ID" value="NZ_CP019434.1"/>
</dbReference>
<feature type="transmembrane region" description="Helical" evidence="8">
    <location>
        <begin position="344"/>
        <end position="365"/>
    </location>
</feature>
<dbReference type="InterPro" id="IPR013525">
    <property type="entry name" value="ABC2_TM"/>
</dbReference>
<keyword evidence="4" id="KW-1003">Cell membrane</keyword>
<evidence type="ECO:0000256" key="4">
    <source>
        <dbReference type="ARBA" id="ARBA00022475"/>
    </source>
</evidence>
<keyword evidence="3" id="KW-0813">Transport</keyword>
<evidence type="ECO:0000313" key="10">
    <source>
        <dbReference type="EMBL" id="APZ43998.1"/>
    </source>
</evidence>
<evidence type="ECO:0000256" key="2">
    <source>
        <dbReference type="ARBA" id="ARBA00007783"/>
    </source>
</evidence>
<evidence type="ECO:0000256" key="1">
    <source>
        <dbReference type="ARBA" id="ARBA00004651"/>
    </source>
</evidence>
<protein>
    <recommendedName>
        <fullName evidence="9">ABC transmembrane type-2 domain-containing protein</fullName>
    </recommendedName>
</protein>
<dbReference type="PANTHER" id="PTHR30294">
    <property type="entry name" value="MEMBRANE COMPONENT OF ABC TRANSPORTER YHHJ-RELATED"/>
    <property type="match status" value="1"/>
</dbReference>
<dbReference type="Gene3D" id="3.40.1710.10">
    <property type="entry name" value="abc type-2 transporter like domain"/>
    <property type="match status" value="1"/>
</dbReference>